<reference evidence="5 7" key="1">
    <citation type="submission" date="2016-01" db="EMBL/GenBank/DDBJ databases">
        <title>Genome sequence of Clostridium neopropionicum X4, DSM-3847.</title>
        <authorList>
            <person name="Poehlein A."/>
            <person name="Beck M.H."/>
            <person name="Bengelsdorf F.R."/>
            <person name="Daniel R."/>
            <person name="Duerre P."/>
        </authorList>
    </citation>
    <scope>NUCLEOTIDE SEQUENCE [LARGE SCALE GENOMIC DNA]</scope>
    <source>
        <strain evidence="5 7">DSM-3847</strain>
    </source>
</reference>
<dbReference type="CDD" id="cd07938">
    <property type="entry name" value="DRE_TIM_HMGL"/>
    <property type="match status" value="1"/>
</dbReference>
<dbReference type="Proteomes" id="UP000070539">
    <property type="component" value="Unassembled WGS sequence"/>
</dbReference>
<dbReference type="NCBIfam" id="NF004283">
    <property type="entry name" value="PRK05692.1"/>
    <property type="match status" value="1"/>
</dbReference>
<dbReference type="RefSeq" id="WP_066083829.1">
    <property type="nucleotide sequence ID" value="NZ_LRVM01000001.1"/>
</dbReference>
<sequence length="300" mass="33221">MGKKIEIIEVGPRDGFQNLKDYISVEDKLKVIDDIVSSGVKHIEHTSFVSPKAIPQLKDAKEITEIVLKKYPDVEFFPLVPNLYGAKMAWELGLKKVSYVVSLSLSHNKANINRTHEESFEEFKKIRENYPELNICLDLATAFGCPFEGKVKDPNEVVAFLKAYIDLGVNNVCLCDTIGIANPKQVREIVTAVKTSYPEVEFEVHIHDTRNMGMTNTLVAIEAGITKIQSTLGGLGGCPFAPGASGNLATEDVVFMLNEMDYETGVDFEKIVSAAKFENTIIDGTFSGHNLNIEKITECK</sequence>
<name>A0A136WI30_9FIRM</name>
<dbReference type="GO" id="GO:0046951">
    <property type="term" value="P:ketone body biosynthetic process"/>
    <property type="evidence" value="ECO:0007669"/>
    <property type="project" value="TreeGrafter"/>
</dbReference>
<evidence type="ECO:0000313" key="7">
    <source>
        <dbReference type="Proteomes" id="UP000070539"/>
    </source>
</evidence>
<dbReference type="PANTHER" id="PTHR42738">
    <property type="entry name" value="HYDROXYMETHYLGLUTARYL-COA LYASE"/>
    <property type="match status" value="1"/>
</dbReference>
<feature type="domain" description="Pyruvate carboxyltransferase" evidence="4">
    <location>
        <begin position="5"/>
        <end position="272"/>
    </location>
</feature>
<dbReference type="GO" id="GO:0006552">
    <property type="term" value="P:L-leucine catabolic process"/>
    <property type="evidence" value="ECO:0007669"/>
    <property type="project" value="TreeGrafter"/>
</dbReference>
<dbReference type="EC" id="4.1.3.4" evidence="5"/>
<dbReference type="PATRIC" id="fig|36847.3.peg.407"/>
<evidence type="ECO:0000256" key="1">
    <source>
        <dbReference type="ARBA" id="ARBA00009405"/>
    </source>
</evidence>
<dbReference type="Pfam" id="PF00682">
    <property type="entry name" value="HMGL-like"/>
    <property type="match status" value="1"/>
</dbReference>
<evidence type="ECO:0000256" key="3">
    <source>
        <dbReference type="ARBA" id="ARBA00023239"/>
    </source>
</evidence>
<evidence type="ECO:0000256" key="2">
    <source>
        <dbReference type="ARBA" id="ARBA00022723"/>
    </source>
</evidence>
<comment type="caution">
    <text evidence="5">The sequence shown here is derived from an EMBL/GenBank/DDBJ whole genome shotgun (WGS) entry which is preliminary data.</text>
</comment>
<dbReference type="InterPro" id="IPR043594">
    <property type="entry name" value="HMGL"/>
</dbReference>
<dbReference type="PANTHER" id="PTHR42738:SF7">
    <property type="entry name" value="HYDROXYMETHYLGLUTARYL-COA LYASE"/>
    <property type="match status" value="1"/>
</dbReference>
<dbReference type="InterPro" id="IPR013785">
    <property type="entry name" value="Aldolase_TIM"/>
</dbReference>
<dbReference type="OrthoDB" id="9784013at2"/>
<evidence type="ECO:0000313" key="6">
    <source>
        <dbReference type="EMBL" id="KXL54351.1"/>
    </source>
</evidence>
<organism evidence="5 7">
    <name type="scientific">Anaerotignum neopropionicum</name>
    <dbReference type="NCBI Taxonomy" id="36847"/>
    <lineage>
        <taxon>Bacteria</taxon>
        <taxon>Bacillati</taxon>
        <taxon>Bacillota</taxon>
        <taxon>Clostridia</taxon>
        <taxon>Lachnospirales</taxon>
        <taxon>Anaerotignaceae</taxon>
        <taxon>Anaerotignum</taxon>
    </lineage>
</organism>
<comment type="similarity">
    <text evidence="1">Belongs to the HMG-CoA lyase family.</text>
</comment>
<dbReference type="PROSITE" id="PS50991">
    <property type="entry name" value="PYR_CT"/>
    <property type="match status" value="1"/>
</dbReference>
<keyword evidence="3 5" id="KW-0456">Lyase</keyword>
<gene>
    <name evidence="5" type="primary">yngG_2</name>
    <name evidence="6" type="synonym">yngG_4</name>
    <name evidence="5" type="ORF">CLNEO_03280</name>
    <name evidence="6" type="ORF">CLNEO_04570</name>
</gene>
<dbReference type="GO" id="GO:0046872">
    <property type="term" value="F:metal ion binding"/>
    <property type="evidence" value="ECO:0007669"/>
    <property type="project" value="UniProtKB-KW"/>
</dbReference>
<dbReference type="InterPro" id="IPR000891">
    <property type="entry name" value="PYR_CT"/>
</dbReference>
<accession>A0A136WI30</accession>
<dbReference type="STRING" id="36847.CLNEO_03280"/>
<proteinExistence type="inferred from homology"/>
<keyword evidence="7" id="KW-1185">Reference proteome</keyword>
<evidence type="ECO:0000259" key="4">
    <source>
        <dbReference type="PROSITE" id="PS50991"/>
    </source>
</evidence>
<protein>
    <submittedName>
        <fullName evidence="5">Hydroxymethylglutaryl-CoA lyase YngG</fullName>
        <ecNumber evidence="5">4.1.3.4</ecNumber>
    </submittedName>
</protein>
<dbReference type="AlphaFoldDB" id="A0A136WI30"/>
<dbReference type="SUPFAM" id="SSF51569">
    <property type="entry name" value="Aldolase"/>
    <property type="match status" value="1"/>
</dbReference>
<dbReference type="GO" id="GO:0004419">
    <property type="term" value="F:hydroxymethylglutaryl-CoA lyase activity"/>
    <property type="evidence" value="ECO:0007669"/>
    <property type="project" value="UniProtKB-EC"/>
</dbReference>
<keyword evidence="2" id="KW-0479">Metal-binding</keyword>
<dbReference type="EMBL" id="LRVM01000001">
    <property type="protein sequence ID" value="KXL54351.1"/>
    <property type="molecule type" value="Genomic_DNA"/>
</dbReference>
<dbReference type="Gene3D" id="3.20.20.70">
    <property type="entry name" value="Aldolase class I"/>
    <property type="match status" value="1"/>
</dbReference>
<dbReference type="EMBL" id="LRVM01000001">
    <property type="protein sequence ID" value="KXL54226.1"/>
    <property type="molecule type" value="Genomic_DNA"/>
</dbReference>
<evidence type="ECO:0000313" key="5">
    <source>
        <dbReference type="EMBL" id="KXL54226.1"/>
    </source>
</evidence>